<organism evidence="1 2">
    <name type="scientific">Buddleja alternifolia</name>
    <dbReference type="NCBI Taxonomy" id="168488"/>
    <lineage>
        <taxon>Eukaryota</taxon>
        <taxon>Viridiplantae</taxon>
        <taxon>Streptophyta</taxon>
        <taxon>Embryophyta</taxon>
        <taxon>Tracheophyta</taxon>
        <taxon>Spermatophyta</taxon>
        <taxon>Magnoliopsida</taxon>
        <taxon>eudicotyledons</taxon>
        <taxon>Gunneridae</taxon>
        <taxon>Pentapetalae</taxon>
        <taxon>asterids</taxon>
        <taxon>lamiids</taxon>
        <taxon>Lamiales</taxon>
        <taxon>Scrophulariaceae</taxon>
        <taxon>Buddlejeae</taxon>
        <taxon>Buddleja</taxon>
    </lineage>
</organism>
<reference evidence="1" key="1">
    <citation type="submission" date="2019-10" db="EMBL/GenBank/DDBJ databases">
        <authorList>
            <person name="Zhang R."/>
            <person name="Pan Y."/>
            <person name="Wang J."/>
            <person name="Ma R."/>
            <person name="Yu S."/>
        </authorList>
    </citation>
    <scope>NUCLEOTIDE SEQUENCE</scope>
    <source>
        <strain evidence="1">LA-IB0</strain>
        <tissue evidence="1">Leaf</tissue>
    </source>
</reference>
<protein>
    <submittedName>
        <fullName evidence="1">Uncharacterized protein</fullName>
    </submittedName>
</protein>
<dbReference type="EMBL" id="WHWC01000001">
    <property type="protein sequence ID" value="KAG8391376.1"/>
    <property type="molecule type" value="Genomic_DNA"/>
</dbReference>
<gene>
    <name evidence="1" type="ORF">BUALT_Bualt01G0181300</name>
</gene>
<dbReference type="AlphaFoldDB" id="A0AAV6Y884"/>
<evidence type="ECO:0000313" key="1">
    <source>
        <dbReference type="EMBL" id="KAG8391376.1"/>
    </source>
</evidence>
<name>A0AAV6Y884_9LAMI</name>
<dbReference type="Proteomes" id="UP000826271">
    <property type="component" value="Unassembled WGS sequence"/>
</dbReference>
<keyword evidence="2" id="KW-1185">Reference proteome</keyword>
<comment type="caution">
    <text evidence="1">The sequence shown here is derived from an EMBL/GenBank/DDBJ whole genome shotgun (WGS) entry which is preliminary data.</text>
</comment>
<sequence>MMEDIQREQANSTNNDVRKADLKTLMPLCHSLRCIILEVKEFTIKRSRSQDNLTIMTDNIKEVALVIGNEIAKASEVFSKTIGVDVAISKKRQKMDSEIRKIPNLTINEIIKVVSYST</sequence>
<accession>A0AAV6Y884</accession>
<proteinExistence type="predicted"/>
<evidence type="ECO:0000313" key="2">
    <source>
        <dbReference type="Proteomes" id="UP000826271"/>
    </source>
</evidence>